<comment type="similarity">
    <text evidence="1">Belongs to the NmrA-type oxidoreductase family. Isoflavone reductase subfamily.</text>
</comment>
<dbReference type="EMBL" id="JFFI01000177">
    <property type="protein sequence ID" value="KXH69028.1"/>
    <property type="molecule type" value="Genomic_DNA"/>
</dbReference>
<keyword evidence="6" id="KW-1185">Reference proteome</keyword>
<dbReference type="AlphaFoldDB" id="A0A135V8Q4"/>
<dbReference type="Pfam" id="PF13460">
    <property type="entry name" value="NAD_binding_10"/>
    <property type="match status" value="1"/>
</dbReference>
<evidence type="ECO:0000259" key="4">
    <source>
        <dbReference type="Pfam" id="PF13460"/>
    </source>
</evidence>
<dbReference type="Gene3D" id="3.40.50.720">
    <property type="entry name" value="NAD(P)-binding Rossmann-like Domain"/>
    <property type="match status" value="1"/>
</dbReference>
<evidence type="ECO:0000256" key="3">
    <source>
        <dbReference type="ARBA" id="ARBA00023002"/>
    </source>
</evidence>
<evidence type="ECO:0000256" key="2">
    <source>
        <dbReference type="ARBA" id="ARBA00022857"/>
    </source>
</evidence>
<reference evidence="5 6" key="1">
    <citation type="submission" date="2014-02" db="EMBL/GenBank/DDBJ databases">
        <title>The genome sequence of Colletotrichum salicis CBS 607.94.</title>
        <authorList>
            <person name="Baroncelli R."/>
            <person name="Thon M.R."/>
        </authorList>
    </citation>
    <scope>NUCLEOTIDE SEQUENCE [LARGE SCALE GENOMIC DNA]</scope>
    <source>
        <strain evidence="5 6">CBS 607.94</strain>
    </source>
</reference>
<dbReference type="GO" id="GO:0016491">
    <property type="term" value="F:oxidoreductase activity"/>
    <property type="evidence" value="ECO:0007669"/>
    <property type="project" value="UniProtKB-KW"/>
</dbReference>
<feature type="domain" description="NAD(P)-binding" evidence="4">
    <location>
        <begin position="8"/>
        <end position="138"/>
    </location>
</feature>
<protein>
    <submittedName>
        <fullName evidence="5">NmrA-like family protein</fullName>
    </submittedName>
</protein>
<name>A0A135V8Q4_9PEZI</name>
<dbReference type="OrthoDB" id="10000533at2759"/>
<accession>A0A135V8Q4</accession>
<comment type="caution">
    <text evidence="5">The sequence shown here is derived from an EMBL/GenBank/DDBJ whole genome shotgun (WGS) entry which is preliminary data.</text>
</comment>
<evidence type="ECO:0000256" key="1">
    <source>
        <dbReference type="ARBA" id="ARBA00005725"/>
    </source>
</evidence>
<organism evidence="5 6">
    <name type="scientific">Colletotrichum salicis</name>
    <dbReference type="NCBI Taxonomy" id="1209931"/>
    <lineage>
        <taxon>Eukaryota</taxon>
        <taxon>Fungi</taxon>
        <taxon>Dikarya</taxon>
        <taxon>Ascomycota</taxon>
        <taxon>Pezizomycotina</taxon>
        <taxon>Sordariomycetes</taxon>
        <taxon>Hypocreomycetidae</taxon>
        <taxon>Glomerellales</taxon>
        <taxon>Glomerellaceae</taxon>
        <taxon>Colletotrichum</taxon>
        <taxon>Colletotrichum acutatum species complex</taxon>
    </lineage>
</organism>
<sequence>MVRIAIAGGSGNVGREILDALVARGKHEILILSRKDDPAANFGPGVKWVQTNYDNPAHLAQVLEGVHTVLSFVSGPADPTSAAQRATQKNLIDASIKAGVRRFAPSEWGSSKFEYMFWYGFKEETRKYLATINKDKKVLEYCLFQPGLFTNYMTYPFNSSKHVQLFETPFNFYQRRALVVEECEDAIITFTTAQDLAKVVALAVEYEGEWPIIGGVQGAQVSIAQLIALGEKIRGGPFDVTNLKTDDLKAGVVKAPWLPKVEHPSIPPETLDAVAPSLLSGMLRGIVAGNLECSDQWNRLLPGYEFTQPEDFLATAWSEIEAGVKTTFTSQ</sequence>
<dbReference type="InterPro" id="IPR016040">
    <property type="entry name" value="NAD(P)-bd_dom"/>
</dbReference>
<dbReference type="PANTHER" id="PTHR47706">
    <property type="entry name" value="NMRA-LIKE FAMILY PROTEIN"/>
    <property type="match status" value="1"/>
</dbReference>
<dbReference type="SUPFAM" id="SSF51735">
    <property type="entry name" value="NAD(P)-binding Rossmann-fold domains"/>
    <property type="match status" value="1"/>
</dbReference>
<dbReference type="InterPro" id="IPR036291">
    <property type="entry name" value="NAD(P)-bd_dom_sf"/>
</dbReference>
<evidence type="ECO:0000313" key="5">
    <source>
        <dbReference type="EMBL" id="KXH69028.1"/>
    </source>
</evidence>
<dbReference type="InterPro" id="IPR051609">
    <property type="entry name" value="NmrA/Isoflavone_reductase-like"/>
</dbReference>
<keyword evidence="2" id="KW-0521">NADP</keyword>
<gene>
    <name evidence="5" type="ORF">CSAL01_07470</name>
</gene>
<keyword evidence="3" id="KW-0560">Oxidoreductase</keyword>
<dbReference type="Proteomes" id="UP000070121">
    <property type="component" value="Unassembled WGS sequence"/>
</dbReference>
<dbReference type="PANTHER" id="PTHR47706:SF4">
    <property type="entry name" value="NMRA-LIKE DOMAIN-CONTAINING PROTEIN"/>
    <property type="match status" value="1"/>
</dbReference>
<proteinExistence type="inferred from homology"/>
<evidence type="ECO:0000313" key="6">
    <source>
        <dbReference type="Proteomes" id="UP000070121"/>
    </source>
</evidence>